<dbReference type="EMBL" id="UGQY01000006">
    <property type="protein sequence ID" value="SUA31675.1"/>
    <property type="molecule type" value="Genomic_DNA"/>
</dbReference>
<gene>
    <name evidence="1" type="ORF">NCTC1542_07030</name>
</gene>
<dbReference type="AlphaFoldDB" id="A0A378WCW5"/>
<name>A0A378WCW5_MYCFO</name>
<dbReference type="Proteomes" id="UP000255389">
    <property type="component" value="Unassembled WGS sequence"/>
</dbReference>
<sequence>MELAEGPGATAAVVRCTCHSIQEGAGGVTFSLAMLGVLCGSCESAIAEYEEQERWERLTPAQQRREILAVRWAAAMRRLPDRRPGAPNYDVPF</sequence>
<reference evidence="1 2" key="1">
    <citation type="submission" date="2018-06" db="EMBL/GenBank/DDBJ databases">
        <authorList>
            <consortium name="Pathogen Informatics"/>
            <person name="Doyle S."/>
        </authorList>
    </citation>
    <scope>NUCLEOTIDE SEQUENCE [LARGE SCALE GENOMIC DNA]</scope>
    <source>
        <strain evidence="1 2">NCTC1542</strain>
    </source>
</reference>
<evidence type="ECO:0000313" key="1">
    <source>
        <dbReference type="EMBL" id="SUA31675.1"/>
    </source>
</evidence>
<organism evidence="1 2">
    <name type="scientific">Mycolicibacterium fortuitum</name>
    <name type="common">Mycobacterium fortuitum</name>
    <dbReference type="NCBI Taxonomy" id="1766"/>
    <lineage>
        <taxon>Bacteria</taxon>
        <taxon>Bacillati</taxon>
        <taxon>Actinomycetota</taxon>
        <taxon>Actinomycetes</taxon>
        <taxon>Mycobacteriales</taxon>
        <taxon>Mycobacteriaceae</taxon>
        <taxon>Mycolicibacterium</taxon>
    </lineage>
</organism>
<protein>
    <submittedName>
        <fullName evidence="1">Uncharacterized protein</fullName>
    </submittedName>
</protein>
<proteinExistence type="predicted"/>
<evidence type="ECO:0000313" key="2">
    <source>
        <dbReference type="Proteomes" id="UP000255389"/>
    </source>
</evidence>
<accession>A0A378WCW5</accession>